<organism evidence="2 3">
    <name type="scientific">Entotheonella factor</name>
    <dbReference type="NCBI Taxonomy" id="1429438"/>
    <lineage>
        <taxon>Bacteria</taxon>
        <taxon>Pseudomonadati</taxon>
        <taxon>Nitrospinota/Tectimicrobiota group</taxon>
        <taxon>Candidatus Tectimicrobiota</taxon>
        <taxon>Candidatus Entotheonellia</taxon>
        <taxon>Candidatus Entotheonellales</taxon>
        <taxon>Candidatus Entotheonellaceae</taxon>
        <taxon>Candidatus Entotheonella</taxon>
    </lineage>
</organism>
<dbReference type="HOGENOM" id="CLU_862457_0_0_7"/>
<sequence>MNRVVVMTSKLNVISIILGFILCLLGAVLLWASGSYAAHQQHLRTADQLASDGRFDEASQRYEAAEANYTQLFWGIPQGAFLHQLDQLGFDSHTYIQLRRAEMAFRQGERLLSRYGEAQSEASASLDSASLKEAISSFKTAAEQYQPAQGQSQAPFWQFLAQANHARTLVQLFLIEAFLAPEPQEPSQLKQRLIRAIKSLQNALNAIYTDQVRVASADERNLVMLLESLTRFQRREDVEAVEQRRVERFFQNMLSVPEVTPFGEFFRSSDLQSLSNQTGEKMRDLLLNQRPDQSAREQTNRPSDASRSGRGSADSGSEGKTH</sequence>
<feature type="region of interest" description="Disordered" evidence="1">
    <location>
        <begin position="283"/>
        <end position="322"/>
    </location>
</feature>
<accession>W4L6T8</accession>
<keyword evidence="3" id="KW-1185">Reference proteome</keyword>
<name>W4L6T8_ENTF1</name>
<protein>
    <submittedName>
        <fullName evidence="2">Uncharacterized protein</fullName>
    </submittedName>
</protein>
<evidence type="ECO:0000256" key="1">
    <source>
        <dbReference type="SAM" id="MobiDB-lite"/>
    </source>
</evidence>
<evidence type="ECO:0000313" key="3">
    <source>
        <dbReference type="Proteomes" id="UP000019141"/>
    </source>
</evidence>
<reference evidence="2 3" key="1">
    <citation type="journal article" date="2014" name="Nature">
        <title>An environmental bacterial taxon with a large and distinct metabolic repertoire.</title>
        <authorList>
            <person name="Wilson M.C."/>
            <person name="Mori T."/>
            <person name="Ruckert C."/>
            <person name="Uria A.R."/>
            <person name="Helf M.J."/>
            <person name="Takada K."/>
            <person name="Gernert C."/>
            <person name="Steffens U.A."/>
            <person name="Heycke N."/>
            <person name="Schmitt S."/>
            <person name="Rinke C."/>
            <person name="Helfrich E.J."/>
            <person name="Brachmann A.O."/>
            <person name="Gurgui C."/>
            <person name="Wakimoto T."/>
            <person name="Kracht M."/>
            <person name="Crusemann M."/>
            <person name="Hentschel U."/>
            <person name="Abe I."/>
            <person name="Matsunaga S."/>
            <person name="Kalinowski J."/>
            <person name="Takeyama H."/>
            <person name="Piel J."/>
        </authorList>
    </citation>
    <scope>NUCLEOTIDE SEQUENCE [LARGE SCALE GENOMIC DNA]</scope>
    <source>
        <strain evidence="3">TSY1</strain>
    </source>
</reference>
<dbReference type="AlphaFoldDB" id="W4L6T8"/>
<dbReference type="EMBL" id="AZHW01001200">
    <property type="protein sequence ID" value="ETW93624.1"/>
    <property type="molecule type" value="Genomic_DNA"/>
</dbReference>
<gene>
    <name evidence="2" type="ORF">ETSY1_38385</name>
</gene>
<proteinExistence type="predicted"/>
<feature type="compositionally biased region" description="Low complexity" evidence="1">
    <location>
        <begin position="303"/>
        <end position="316"/>
    </location>
</feature>
<evidence type="ECO:0000313" key="2">
    <source>
        <dbReference type="EMBL" id="ETW93624.1"/>
    </source>
</evidence>
<dbReference type="Proteomes" id="UP000019141">
    <property type="component" value="Unassembled WGS sequence"/>
</dbReference>
<comment type="caution">
    <text evidence="2">The sequence shown here is derived from an EMBL/GenBank/DDBJ whole genome shotgun (WGS) entry which is preliminary data.</text>
</comment>